<feature type="region of interest" description="Disordered" evidence="1">
    <location>
        <begin position="1"/>
        <end position="144"/>
    </location>
</feature>
<comment type="caution">
    <text evidence="2">The sequence shown here is derived from an EMBL/GenBank/DDBJ whole genome shotgun (WGS) entry which is preliminary data.</text>
</comment>
<accession>A0AAW0EL37</accession>
<evidence type="ECO:0000313" key="2">
    <source>
        <dbReference type="EMBL" id="KAK7065030.1"/>
    </source>
</evidence>
<dbReference type="AlphaFoldDB" id="A0AAW0EL37"/>
<reference evidence="2 3" key="1">
    <citation type="journal article" date="2024" name="J Genomics">
        <title>Draft genome sequencing and assembly of Favolaschia claudopus CIRM-BRFM 2984 isolated from oak limbs.</title>
        <authorList>
            <person name="Navarro D."/>
            <person name="Drula E."/>
            <person name="Chaduli D."/>
            <person name="Cazenave R."/>
            <person name="Ahrendt S."/>
            <person name="Wang J."/>
            <person name="Lipzen A."/>
            <person name="Daum C."/>
            <person name="Barry K."/>
            <person name="Grigoriev I.V."/>
            <person name="Favel A."/>
            <person name="Rosso M.N."/>
            <person name="Martin F."/>
        </authorList>
    </citation>
    <scope>NUCLEOTIDE SEQUENCE [LARGE SCALE GENOMIC DNA]</scope>
    <source>
        <strain evidence="2 3">CIRM-BRFM 2984</strain>
    </source>
</reference>
<feature type="compositionally biased region" description="Low complexity" evidence="1">
    <location>
        <begin position="184"/>
        <end position="206"/>
    </location>
</feature>
<evidence type="ECO:0000256" key="1">
    <source>
        <dbReference type="SAM" id="MobiDB-lite"/>
    </source>
</evidence>
<keyword evidence="3" id="KW-1185">Reference proteome</keyword>
<keyword evidence="2" id="KW-0378">Hydrolase</keyword>
<sequence>MPRRVRNTSHSQRGADGKFTSNQTLSEPDSDSDDNGWESDSSSESEPVDDPDYFEAWDVMPTPRTYAEREEIREQKREKAAAKRRKAEMRSAEFQEAGPTEQTGKKRGPYTIGGLSKRRLQEKKKKLRDDFKSGQLDISKEELDRQIVATDVEAAPSKTQSLHQTSILNMFSKAAPKKRLRAPSFEVQEVSESSSSSKRPRTGSVSMATSPALSSVDLRAEEEEDESESDSSDESEPVSEVELEPEQIEEEARDLYGDEAVDSVAEADDVAEWVEILEDAAPPEPDRLQALAADCLRIARKQHDYRSEVLFAALVDFYRWMGRMGRLRAALRVAKNHGRGVSFQRVLAAQARFFESSGTLKPSHQGQREKSNGLLDDEGFYMGVQRWLRTLEPGTVNPKLLQRHINETLLPSLSLKKQTVSVRHCQRWLWRLGYRRKRYHKGVYWDGHERKDVKKRRKEYLAELKEFEEYRATYAEPDMKEILPELQDGEVEHIVIVHDESSFHSNDYQNNHYWLKANEQILKKKGRGRLIMVSAFLCEHFLI</sequence>
<dbReference type="Proteomes" id="UP001362999">
    <property type="component" value="Unassembled WGS sequence"/>
</dbReference>
<feature type="compositionally biased region" description="Acidic residues" evidence="1">
    <location>
        <begin position="28"/>
        <end position="55"/>
    </location>
</feature>
<gene>
    <name evidence="2" type="ORF">R3P38DRAFT_3166041</name>
</gene>
<feature type="compositionally biased region" description="Basic and acidic residues" evidence="1">
    <location>
        <begin position="66"/>
        <end position="81"/>
    </location>
</feature>
<feature type="compositionally biased region" description="Basic and acidic residues" evidence="1">
    <location>
        <begin position="127"/>
        <end position="144"/>
    </location>
</feature>
<dbReference type="PANTHER" id="PTHR35871:SF1">
    <property type="entry name" value="CXC1-LIKE CYSTEINE CLUSTER ASSOCIATED WITH KDZ TRANSPOSASES DOMAIN-CONTAINING PROTEIN"/>
    <property type="match status" value="1"/>
</dbReference>
<feature type="region of interest" description="Disordered" evidence="1">
    <location>
        <begin position="175"/>
        <end position="248"/>
    </location>
</feature>
<organism evidence="2 3">
    <name type="scientific">Favolaschia claudopus</name>
    <dbReference type="NCBI Taxonomy" id="2862362"/>
    <lineage>
        <taxon>Eukaryota</taxon>
        <taxon>Fungi</taxon>
        <taxon>Dikarya</taxon>
        <taxon>Basidiomycota</taxon>
        <taxon>Agaricomycotina</taxon>
        <taxon>Agaricomycetes</taxon>
        <taxon>Agaricomycetidae</taxon>
        <taxon>Agaricales</taxon>
        <taxon>Marasmiineae</taxon>
        <taxon>Mycenaceae</taxon>
        <taxon>Favolaschia</taxon>
    </lineage>
</organism>
<keyword evidence="2" id="KW-0255">Endonuclease</keyword>
<dbReference type="EMBL" id="JAWWNJ010000001">
    <property type="protein sequence ID" value="KAK7065030.1"/>
    <property type="molecule type" value="Genomic_DNA"/>
</dbReference>
<proteinExistence type="predicted"/>
<dbReference type="GO" id="GO:0004519">
    <property type="term" value="F:endonuclease activity"/>
    <property type="evidence" value="ECO:0007669"/>
    <property type="project" value="UniProtKB-KW"/>
</dbReference>
<evidence type="ECO:0000313" key="3">
    <source>
        <dbReference type="Proteomes" id="UP001362999"/>
    </source>
</evidence>
<protein>
    <submittedName>
        <fullName evidence="2">DDE family endonuclease</fullName>
    </submittedName>
</protein>
<keyword evidence="2" id="KW-0540">Nuclease</keyword>
<feature type="compositionally biased region" description="Acidic residues" evidence="1">
    <location>
        <begin position="220"/>
        <end position="248"/>
    </location>
</feature>
<name>A0AAW0EL37_9AGAR</name>
<feature type="compositionally biased region" description="Basic residues" evidence="1">
    <location>
        <begin position="116"/>
        <end position="126"/>
    </location>
</feature>
<dbReference type="PANTHER" id="PTHR35871">
    <property type="entry name" value="EXPRESSED PROTEIN"/>
    <property type="match status" value="1"/>
</dbReference>